<dbReference type="AlphaFoldDB" id="W7UFV6"/>
<dbReference type="EMBL" id="ATAX01000021">
    <property type="protein sequence ID" value="EWM54061.1"/>
    <property type="molecule type" value="Genomic_DNA"/>
</dbReference>
<gene>
    <name evidence="2" type="ORF">RF007C_00215</name>
</gene>
<name>W7UFV6_RUMFL</name>
<reference evidence="2 3" key="1">
    <citation type="journal article" date="2014" name="PLoS ONE">
        <title>Rumen cellulosomics: divergent fiber-degrading strategies revealed by comparative genome-wide analysis of six ruminococcal strains.</title>
        <authorList>
            <person name="Dassa B."/>
            <person name="Borovok I."/>
            <person name="Ruimy-Israeli V."/>
            <person name="Lamed R."/>
            <person name="Flint H.J."/>
            <person name="Duncan S.H."/>
            <person name="Henrissat B."/>
            <person name="Coutinho P."/>
            <person name="Morrison M."/>
            <person name="Mosoni P."/>
            <person name="Yeoman C.J."/>
            <person name="White B.A."/>
            <person name="Bayer E.A."/>
        </authorList>
    </citation>
    <scope>NUCLEOTIDE SEQUENCE [LARGE SCALE GENOMIC DNA]</scope>
    <source>
        <strain evidence="2 3">007c</strain>
    </source>
</reference>
<dbReference type="OrthoDB" id="614636at2"/>
<feature type="domain" description="GH3 middle" evidence="1">
    <location>
        <begin position="287"/>
        <end position="351"/>
    </location>
</feature>
<dbReference type="eggNOG" id="COG0318">
    <property type="taxonomic scope" value="Bacteria"/>
</dbReference>
<dbReference type="Proteomes" id="UP000019365">
    <property type="component" value="Unassembled WGS sequence"/>
</dbReference>
<dbReference type="PANTHER" id="PTHR31901">
    <property type="entry name" value="GH3 DOMAIN-CONTAINING PROTEIN"/>
    <property type="match status" value="1"/>
</dbReference>
<accession>W7UFV6</accession>
<dbReference type="InterPro" id="IPR055377">
    <property type="entry name" value="GH3_M"/>
</dbReference>
<sequence>MKYLTELLRKNSAAEYGKKYSFENIRTYSDFAAQVPLTRYEDYENFIGSIADGAEGVLTMEKVRLLELTSGSSGGRKLIPYTDSLQREFQRGLRPWIGDIYSNVEQVMQGMSYWSVTPVTSGKQFTKAGIPIGFEEDSAYFGRLERHIMDRLFAVDGSIKFADSMESFWHDTAVSLLRCPCLTLISVWNPTYLSILCRYISDNAESLAAELPALRKKDFVEKARSGSFELVFPDVRIISCWADGSAADSVKEVEKLFSGVYIQPKGIIATECFTSLPLVGESGSRLSIYSHFFEFRSLSDNSIVTADQLEKGEYELIVTTGGGLYRYCIGDIIEVLETYDSAPPRIRFLRRAGNSCDLFGEKLTEDFVRNVLRKLGISDHFCLLAPEGNRYCLYTDAQGIRNEELDNAMRESFHYNYCRQLGQLECAETVEAAPDADRLYLKRLTDEGMRLGDIKPSCLSKLSGWRDYLAKERNERNA</sequence>
<evidence type="ECO:0000259" key="1">
    <source>
        <dbReference type="Pfam" id="PF23571"/>
    </source>
</evidence>
<dbReference type="PANTHER" id="PTHR31901:SF9">
    <property type="entry name" value="GH3 DOMAIN-CONTAINING PROTEIN"/>
    <property type="match status" value="1"/>
</dbReference>
<organism evidence="2 3">
    <name type="scientific">Ruminococcus flavefaciens 007c</name>
    <dbReference type="NCBI Taxonomy" id="1341157"/>
    <lineage>
        <taxon>Bacteria</taxon>
        <taxon>Bacillati</taxon>
        <taxon>Bacillota</taxon>
        <taxon>Clostridia</taxon>
        <taxon>Eubacteriales</taxon>
        <taxon>Oscillospiraceae</taxon>
        <taxon>Ruminococcus</taxon>
    </lineage>
</organism>
<dbReference type="PATRIC" id="fig|1341157.4.peg.1301"/>
<dbReference type="Pfam" id="PF03321">
    <property type="entry name" value="GH3"/>
    <property type="match status" value="1"/>
</dbReference>
<comment type="caution">
    <text evidence="2">The sequence shown here is derived from an EMBL/GenBank/DDBJ whole genome shotgun (WGS) entry which is preliminary data.</text>
</comment>
<evidence type="ECO:0000313" key="3">
    <source>
        <dbReference type="Proteomes" id="UP000019365"/>
    </source>
</evidence>
<proteinExistence type="predicted"/>
<protein>
    <recommendedName>
        <fullName evidence="1">GH3 middle domain-containing protein</fullName>
    </recommendedName>
</protein>
<evidence type="ECO:0000313" key="2">
    <source>
        <dbReference type="EMBL" id="EWM54061.1"/>
    </source>
</evidence>
<dbReference type="InterPro" id="IPR004993">
    <property type="entry name" value="GH3"/>
</dbReference>
<keyword evidence="3" id="KW-1185">Reference proteome</keyword>
<dbReference type="Pfam" id="PF23571">
    <property type="entry name" value="GH3_M"/>
    <property type="match status" value="1"/>
</dbReference>
<dbReference type="GO" id="GO:0005737">
    <property type="term" value="C:cytoplasm"/>
    <property type="evidence" value="ECO:0007669"/>
    <property type="project" value="TreeGrafter"/>
</dbReference>
<dbReference type="GO" id="GO:0016881">
    <property type="term" value="F:acid-amino acid ligase activity"/>
    <property type="evidence" value="ECO:0007669"/>
    <property type="project" value="TreeGrafter"/>
</dbReference>